<dbReference type="Gene3D" id="1.25.40.20">
    <property type="entry name" value="Ankyrin repeat-containing domain"/>
    <property type="match status" value="1"/>
</dbReference>
<evidence type="ECO:0000256" key="1">
    <source>
        <dbReference type="ARBA" id="ARBA00022737"/>
    </source>
</evidence>
<dbReference type="InterPro" id="IPR002110">
    <property type="entry name" value="Ankyrin_rpt"/>
</dbReference>
<reference evidence="4" key="1">
    <citation type="journal article" date="2023" name="Mol. Phylogenet. Evol.">
        <title>Genome-scale phylogeny and comparative genomics of the fungal order Sordariales.</title>
        <authorList>
            <person name="Hensen N."/>
            <person name="Bonometti L."/>
            <person name="Westerberg I."/>
            <person name="Brannstrom I.O."/>
            <person name="Guillou S."/>
            <person name="Cros-Aarteil S."/>
            <person name="Calhoun S."/>
            <person name="Haridas S."/>
            <person name="Kuo A."/>
            <person name="Mondo S."/>
            <person name="Pangilinan J."/>
            <person name="Riley R."/>
            <person name="LaButti K."/>
            <person name="Andreopoulos B."/>
            <person name="Lipzen A."/>
            <person name="Chen C."/>
            <person name="Yan M."/>
            <person name="Daum C."/>
            <person name="Ng V."/>
            <person name="Clum A."/>
            <person name="Steindorff A."/>
            <person name="Ohm R.A."/>
            <person name="Martin F."/>
            <person name="Silar P."/>
            <person name="Natvig D.O."/>
            <person name="Lalanne C."/>
            <person name="Gautier V."/>
            <person name="Ament-Velasquez S.L."/>
            <person name="Kruys A."/>
            <person name="Hutchinson M.I."/>
            <person name="Powell A.J."/>
            <person name="Barry K."/>
            <person name="Miller A.N."/>
            <person name="Grigoriev I.V."/>
            <person name="Debuchy R."/>
            <person name="Gladieux P."/>
            <person name="Hiltunen Thoren M."/>
            <person name="Johannesson H."/>
        </authorList>
    </citation>
    <scope>NUCLEOTIDE SEQUENCE</scope>
    <source>
        <strain evidence="4">SMH4131-1</strain>
    </source>
</reference>
<dbReference type="PROSITE" id="PS50297">
    <property type="entry name" value="ANK_REP_REGION"/>
    <property type="match status" value="1"/>
</dbReference>
<evidence type="ECO:0000313" key="4">
    <source>
        <dbReference type="EMBL" id="KAK3331682.1"/>
    </source>
</evidence>
<evidence type="ECO:0000256" key="2">
    <source>
        <dbReference type="ARBA" id="ARBA00023043"/>
    </source>
</evidence>
<dbReference type="InterPro" id="IPR050745">
    <property type="entry name" value="Multifunctional_regulatory"/>
</dbReference>
<keyword evidence="1" id="KW-0677">Repeat</keyword>
<keyword evidence="2 3" id="KW-0040">ANK repeat</keyword>
<accession>A0AAE0MGH1</accession>
<dbReference type="SUPFAM" id="SSF48403">
    <property type="entry name" value="Ankyrin repeat"/>
    <property type="match status" value="1"/>
</dbReference>
<sequence>MTPVHFVTESIRELRDFGKRWNAILVLKKLLELGVYVSLLTLMDLKMTRDIHFHQPPDLDLLKLLEQRGVALETTSGEDYWTVEALYDYLYEYLKLAGDVSPADRNLITGNYQHLESLLATLVAAGAAIPPVILWHVAAAGRFDDPQDEALLLVRTEAARFFLGHGVEVNTSYNTAAETALHYAAVGHNYHMVKLLLSRGGDARAVNNKGSTPLHYACGAGHGFGTYCSSEGRKECVLALIRGGADVSARDNRGSAPVDFLVGQDSELLEILGSGVQAKRENR</sequence>
<feature type="repeat" description="ANK" evidence="3">
    <location>
        <begin position="176"/>
        <end position="208"/>
    </location>
</feature>
<evidence type="ECO:0000313" key="5">
    <source>
        <dbReference type="Proteomes" id="UP001286456"/>
    </source>
</evidence>
<keyword evidence="5" id="KW-1185">Reference proteome</keyword>
<proteinExistence type="predicted"/>
<name>A0AAE0MGH1_9PEZI</name>
<comment type="caution">
    <text evidence="4">The sequence shown here is derived from an EMBL/GenBank/DDBJ whole genome shotgun (WGS) entry which is preliminary data.</text>
</comment>
<feature type="repeat" description="ANK" evidence="3">
    <location>
        <begin position="209"/>
        <end position="252"/>
    </location>
</feature>
<dbReference type="EMBL" id="JAUEPO010000002">
    <property type="protein sequence ID" value="KAK3331682.1"/>
    <property type="molecule type" value="Genomic_DNA"/>
</dbReference>
<organism evidence="4 5">
    <name type="scientific">Cercophora scortea</name>
    <dbReference type="NCBI Taxonomy" id="314031"/>
    <lineage>
        <taxon>Eukaryota</taxon>
        <taxon>Fungi</taxon>
        <taxon>Dikarya</taxon>
        <taxon>Ascomycota</taxon>
        <taxon>Pezizomycotina</taxon>
        <taxon>Sordariomycetes</taxon>
        <taxon>Sordariomycetidae</taxon>
        <taxon>Sordariales</taxon>
        <taxon>Lasiosphaeriaceae</taxon>
        <taxon>Cercophora</taxon>
    </lineage>
</organism>
<dbReference type="InterPro" id="IPR036770">
    <property type="entry name" value="Ankyrin_rpt-contain_sf"/>
</dbReference>
<gene>
    <name evidence="4" type="ORF">B0T19DRAFT_397519</name>
</gene>
<dbReference type="SMART" id="SM00248">
    <property type="entry name" value="ANK"/>
    <property type="match status" value="3"/>
</dbReference>
<dbReference type="PROSITE" id="PS50088">
    <property type="entry name" value="ANK_REPEAT"/>
    <property type="match status" value="2"/>
</dbReference>
<protein>
    <submittedName>
        <fullName evidence="4">Ankyrin repeat-containing domain protein</fullName>
    </submittedName>
</protein>
<dbReference type="AlphaFoldDB" id="A0AAE0MGH1"/>
<dbReference type="Proteomes" id="UP001286456">
    <property type="component" value="Unassembled WGS sequence"/>
</dbReference>
<evidence type="ECO:0000256" key="3">
    <source>
        <dbReference type="PROSITE-ProRule" id="PRU00023"/>
    </source>
</evidence>
<dbReference type="Pfam" id="PF12796">
    <property type="entry name" value="Ank_2"/>
    <property type="match status" value="1"/>
</dbReference>
<dbReference type="PANTHER" id="PTHR24189">
    <property type="entry name" value="MYOTROPHIN"/>
    <property type="match status" value="1"/>
</dbReference>
<reference evidence="4" key="2">
    <citation type="submission" date="2023-06" db="EMBL/GenBank/DDBJ databases">
        <authorList>
            <consortium name="Lawrence Berkeley National Laboratory"/>
            <person name="Haridas S."/>
            <person name="Hensen N."/>
            <person name="Bonometti L."/>
            <person name="Westerberg I."/>
            <person name="Brannstrom I.O."/>
            <person name="Guillou S."/>
            <person name="Cros-Aarteil S."/>
            <person name="Calhoun S."/>
            <person name="Kuo A."/>
            <person name="Mondo S."/>
            <person name="Pangilinan J."/>
            <person name="Riley R."/>
            <person name="Labutti K."/>
            <person name="Andreopoulos B."/>
            <person name="Lipzen A."/>
            <person name="Chen C."/>
            <person name="Yanf M."/>
            <person name="Daum C."/>
            <person name="Ng V."/>
            <person name="Clum A."/>
            <person name="Steindorff A."/>
            <person name="Ohm R."/>
            <person name="Martin F."/>
            <person name="Silar P."/>
            <person name="Natvig D."/>
            <person name="Lalanne C."/>
            <person name="Gautier V."/>
            <person name="Ament-Velasquez S.L."/>
            <person name="Kruys A."/>
            <person name="Hutchinson M.I."/>
            <person name="Powell A.J."/>
            <person name="Barry K."/>
            <person name="Miller A.N."/>
            <person name="Grigoriev I.V."/>
            <person name="Debuchy R."/>
            <person name="Gladieux P."/>
            <person name="Thoren M.H."/>
            <person name="Johannesson H."/>
        </authorList>
    </citation>
    <scope>NUCLEOTIDE SEQUENCE</scope>
    <source>
        <strain evidence="4">SMH4131-1</strain>
    </source>
</reference>